<dbReference type="Proteomes" id="UP001295684">
    <property type="component" value="Unassembled WGS sequence"/>
</dbReference>
<evidence type="ECO:0000313" key="2">
    <source>
        <dbReference type="Proteomes" id="UP001295684"/>
    </source>
</evidence>
<keyword evidence="2" id="KW-1185">Reference proteome</keyword>
<protein>
    <submittedName>
        <fullName evidence="1">Uncharacterized protein</fullName>
    </submittedName>
</protein>
<accession>A0AAD1UDN3</accession>
<organism evidence="1 2">
    <name type="scientific">Euplotes crassus</name>
    <dbReference type="NCBI Taxonomy" id="5936"/>
    <lineage>
        <taxon>Eukaryota</taxon>
        <taxon>Sar</taxon>
        <taxon>Alveolata</taxon>
        <taxon>Ciliophora</taxon>
        <taxon>Intramacronucleata</taxon>
        <taxon>Spirotrichea</taxon>
        <taxon>Hypotrichia</taxon>
        <taxon>Euplotida</taxon>
        <taxon>Euplotidae</taxon>
        <taxon>Moneuplotes</taxon>
    </lineage>
</organism>
<comment type="caution">
    <text evidence="1">The sequence shown here is derived from an EMBL/GenBank/DDBJ whole genome shotgun (WGS) entry which is preliminary data.</text>
</comment>
<gene>
    <name evidence="1" type="ORF">ECRASSUSDP1_LOCUS4820</name>
</gene>
<evidence type="ECO:0000313" key="1">
    <source>
        <dbReference type="EMBL" id="CAI2363484.1"/>
    </source>
</evidence>
<dbReference type="EMBL" id="CAMPGE010004634">
    <property type="protein sequence ID" value="CAI2363484.1"/>
    <property type="molecule type" value="Genomic_DNA"/>
</dbReference>
<name>A0AAD1UDN3_EUPCR</name>
<reference evidence="1" key="1">
    <citation type="submission" date="2023-07" db="EMBL/GenBank/DDBJ databases">
        <authorList>
            <consortium name="AG Swart"/>
            <person name="Singh M."/>
            <person name="Singh A."/>
            <person name="Seah K."/>
            <person name="Emmerich C."/>
        </authorList>
    </citation>
    <scope>NUCLEOTIDE SEQUENCE</scope>
    <source>
        <strain evidence="1">DP1</strain>
    </source>
</reference>
<dbReference type="AlphaFoldDB" id="A0AAD1UDN3"/>
<sequence>MVNLKFKEALKDITKYLKDTQKKGKERSHNPSNKSTEICRPWEEKFEQIRAKSNMRARSNMNQRSKPRRSSNYIISNFDKFILSDVTFDEKEWRAKRKQSKSPLKILNVNKECKHITRLEKLDKQKAKFKKVMNKRNDENLNKLLSHVLTPASPVNPVIMSDSRQEISSSHIKPVQKYINHPFKTRYNSRRRRRNLLNHSHLSVANVHLRENFEKIMQNQQKFEDYLKNSENRIRKPFRRQYKIVDIDQKIPLKKIICNREDSVLKLNQDR</sequence>
<proteinExistence type="predicted"/>